<dbReference type="PANTHER" id="PTHR36109:SF2">
    <property type="entry name" value="MEMBRANE PROTEIN"/>
    <property type="match status" value="1"/>
</dbReference>
<accession>A0A7W5E309</accession>
<protein>
    <recommendedName>
        <fullName evidence="3">DUF1269 domain-containing protein</fullName>
    </recommendedName>
</protein>
<sequence length="163" mass="16871">MSKDCLIAEFAGKKALHTALEVLEKAGYGPEEVSVISTPDEIERHVPRDRTQDMEDSPPAEKTTGAATLAGGAVGAVLGAGTMIGPLLVAGPIVGMAVGAASGGLFAAVKSLQISEDVALRYEEHVIAGGTLVMVIGESIKLNDAERGLKTCNPETLKRFEIS</sequence>
<dbReference type="Pfam" id="PF06897">
    <property type="entry name" value="DUF1269"/>
    <property type="match status" value="1"/>
</dbReference>
<proteinExistence type="predicted"/>
<dbReference type="EMBL" id="JACHXU010000017">
    <property type="protein sequence ID" value="MBB3208663.1"/>
    <property type="molecule type" value="Genomic_DNA"/>
</dbReference>
<keyword evidence="2" id="KW-1185">Reference proteome</keyword>
<evidence type="ECO:0000313" key="1">
    <source>
        <dbReference type="EMBL" id="MBB3208663.1"/>
    </source>
</evidence>
<dbReference type="PANTHER" id="PTHR36109">
    <property type="entry name" value="MEMBRANE PROTEIN-RELATED"/>
    <property type="match status" value="1"/>
</dbReference>
<gene>
    <name evidence="1" type="ORF">FHS27_004495</name>
</gene>
<dbReference type="InterPro" id="IPR009200">
    <property type="entry name" value="DUF1269_membrane"/>
</dbReference>
<dbReference type="RefSeq" id="WP_246420432.1">
    <property type="nucleotide sequence ID" value="NZ_JACHXU010000017.1"/>
</dbReference>
<reference evidence="1 2" key="1">
    <citation type="submission" date="2020-08" db="EMBL/GenBank/DDBJ databases">
        <title>Genomic Encyclopedia of Type Strains, Phase III (KMG-III): the genomes of soil and plant-associated and newly described type strains.</title>
        <authorList>
            <person name="Whitman W."/>
        </authorList>
    </citation>
    <scope>NUCLEOTIDE SEQUENCE [LARGE SCALE GENOMIC DNA]</scope>
    <source>
        <strain evidence="1 2">CECT 8075</strain>
    </source>
</reference>
<evidence type="ECO:0000313" key="2">
    <source>
        <dbReference type="Proteomes" id="UP000536179"/>
    </source>
</evidence>
<dbReference type="AlphaFoldDB" id="A0A7W5E309"/>
<evidence type="ECO:0008006" key="3">
    <source>
        <dbReference type="Google" id="ProtNLM"/>
    </source>
</evidence>
<dbReference type="Proteomes" id="UP000536179">
    <property type="component" value="Unassembled WGS sequence"/>
</dbReference>
<name>A0A7W5E309_9BACT</name>
<dbReference type="InterPro" id="IPR052948">
    <property type="entry name" value="Low_temp-induced_all0457"/>
</dbReference>
<organism evidence="1 2">
    <name type="scientific">Aporhodopirellula rubra</name>
    <dbReference type="NCBI Taxonomy" id="980271"/>
    <lineage>
        <taxon>Bacteria</taxon>
        <taxon>Pseudomonadati</taxon>
        <taxon>Planctomycetota</taxon>
        <taxon>Planctomycetia</taxon>
        <taxon>Pirellulales</taxon>
        <taxon>Pirellulaceae</taxon>
        <taxon>Aporhodopirellula</taxon>
    </lineage>
</organism>
<comment type="caution">
    <text evidence="1">The sequence shown here is derived from an EMBL/GenBank/DDBJ whole genome shotgun (WGS) entry which is preliminary data.</text>
</comment>